<comment type="caution">
    <text evidence="1">The sequence shown here is derived from an EMBL/GenBank/DDBJ whole genome shotgun (WGS) entry which is preliminary data.</text>
</comment>
<dbReference type="EMBL" id="BEYU01000012">
    <property type="protein sequence ID" value="GBG25458.1"/>
    <property type="molecule type" value="Genomic_DNA"/>
</dbReference>
<sequence>MPGAHFDRALTLGAARLVGGNTKNTELQPMLSPNLAHDLSYRRLWTLFTLILAYSRWSCVGPKADRQIKKLTLAIHLMEIGFFARELSVAVNPSPKMYGLLAICTIMPSFLISDLFMTRNQDDKK</sequence>
<proteinExistence type="predicted"/>
<evidence type="ECO:0000313" key="2">
    <source>
        <dbReference type="Proteomes" id="UP000241890"/>
    </source>
</evidence>
<evidence type="ECO:0000313" key="1">
    <source>
        <dbReference type="EMBL" id="GBG25458.1"/>
    </source>
</evidence>
<protein>
    <submittedName>
        <fullName evidence="1">Uncharacterized protein</fullName>
    </submittedName>
</protein>
<organism evidence="1 2">
    <name type="scientific">Hondaea fermentalgiana</name>
    <dbReference type="NCBI Taxonomy" id="2315210"/>
    <lineage>
        <taxon>Eukaryota</taxon>
        <taxon>Sar</taxon>
        <taxon>Stramenopiles</taxon>
        <taxon>Bigyra</taxon>
        <taxon>Labyrinthulomycetes</taxon>
        <taxon>Thraustochytrida</taxon>
        <taxon>Thraustochytriidae</taxon>
        <taxon>Hondaea</taxon>
    </lineage>
</organism>
<dbReference type="Proteomes" id="UP000241890">
    <property type="component" value="Unassembled WGS sequence"/>
</dbReference>
<reference evidence="1 2" key="1">
    <citation type="submission" date="2017-12" db="EMBL/GenBank/DDBJ databases">
        <title>Sequencing, de novo assembly and annotation of complete genome of a new Thraustochytrid species, strain FCC1311.</title>
        <authorList>
            <person name="Sedici K."/>
            <person name="Godart F."/>
            <person name="Aiese Cigliano R."/>
            <person name="Sanseverino W."/>
            <person name="Barakat M."/>
            <person name="Ortet P."/>
            <person name="Marechal E."/>
            <person name="Cagnac O."/>
            <person name="Amato A."/>
        </authorList>
    </citation>
    <scope>NUCLEOTIDE SEQUENCE [LARGE SCALE GENOMIC DNA]</scope>
</reference>
<gene>
    <name evidence="1" type="ORF">FCC1311_016762</name>
</gene>
<dbReference type="AlphaFoldDB" id="A0A2R5G6N9"/>
<name>A0A2R5G6N9_9STRA</name>
<accession>A0A2R5G6N9</accession>
<keyword evidence="2" id="KW-1185">Reference proteome</keyword>
<dbReference type="InParanoid" id="A0A2R5G6N9"/>